<evidence type="ECO:0000313" key="3">
    <source>
        <dbReference type="Proteomes" id="UP000236413"/>
    </source>
</evidence>
<gene>
    <name evidence="2" type="ORF">C1634_007375</name>
</gene>
<dbReference type="Gene3D" id="2.60.40.3620">
    <property type="match status" value="2"/>
</dbReference>
<name>A0A316WN68_9FLAO</name>
<dbReference type="PROSITE" id="PS51257">
    <property type="entry name" value="PROKAR_LIPOPROTEIN"/>
    <property type="match status" value="1"/>
</dbReference>
<proteinExistence type="predicted"/>
<evidence type="ECO:0000259" key="1">
    <source>
        <dbReference type="Pfam" id="PF14292"/>
    </source>
</evidence>
<comment type="caution">
    <text evidence="2">The sequence shown here is derived from an EMBL/GenBank/DDBJ whole genome shotgun (WGS) entry which is preliminary data.</text>
</comment>
<dbReference type="Pfam" id="PF14292">
    <property type="entry name" value="SusE"/>
    <property type="match status" value="1"/>
</dbReference>
<dbReference type="EMBL" id="PPEG02000003">
    <property type="protein sequence ID" value="PWN62589.1"/>
    <property type="molecule type" value="Genomic_DNA"/>
</dbReference>
<reference evidence="2 3" key="1">
    <citation type="submission" date="2018-04" db="EMBL/GenBank/DDBJ databases">
        <title>Chryseobacterium oncorhynchi 701B-08T from rainbow trout, and Chryseobacterium viscerum 687B-08T from diseased fish.</title>
        <authorList>
            <person name="Jeong J.-J."/>
            <person name="Lee Y.J."/>
            <person name="Pathiraja D."/>
            <person name="Park B."/>
            <person name="Choi I.-G."/>
            <person name="Kim K.D."/>
        </authorList>
    </citation>
    <scope>NUCLEOTIDE SEQUENCE [LARGE SCALE GENOMIC DNA]</scope>
    <source>
        <strain evidence="2 3">687B-08</strain>
    </source>
</reference>
<feature type="domain" description="SusE outer membrane protein" evidence="1">
    <location>
        <begin position="22"/>
        <end position="128"/>
    </location>
</feature>
<dbReference type="CDD" id="cd12967">
    <property type="entry name" value="CBM_SusE-F_like_u1"/>
    <property type="match status" value="1"/>
</dbReference>
<dbReference type="RefSeq" id="WP_103231795.1">
    <property type="nucleotide sequence ID" value="NZ_PPEG02000003.1"/>
</dbReference>
<dbReference type="AlphaFoldDB" id="A0A316WN68"/>
<dbReference type="InterPro" id="IPR025970">
    <property type="entry name" value="SusE"/>
</dbReference>
<protein>
    <recommendedName>
        <fullName evidence="1">SusE outer membrane protein domain-containing protein</fullName>
    </recommendedName>
</protein>
<evidence type="ECO:0000313" key="2">
    <source>
        <dbReference type="EMBL" id="PWN62589.1"/>
    </source>
</evidence>
<sequence>MKNLFKILALVFTGLLVISCEKDEDQAVINETSAGKVSADKSAIVLNELNANSAVISFTWTKPTFNIAVVPNQKIEFGIKGDGFKKTSAVDFSNDMTSGSATHAAMNAAMFSIGAVPDVVNDIEVRLKTSVGSAAFYSNVIALKVTPYTPNPDLVYPKINVPGAYAGAAGYANWTPANSPNLFSPGKNDEYRGFIWINTVSGDDDGKYKFSINQDWPGNKGDDGTNTGKLKLDGSNIKAPAIGTYYIKVNWTANTYSSVPANFGVIGDATPAGWGSDTDFVYNPATKTFVINSIALSNTGVFKFRANDDWVLKFQPKKDDETLTSGKGVQTYFNTEGTVTGDSGYKVSQAGNYKIELDLHNSAYYKLTVTKL</sequence>
<organism evidence="2 3">
    <name type="scientific">Chryseobacterium viscerum</name>
    <dbReference type="NCBI Taxonomy" id="1037377"/>
    <lineage>
        <taxon>Bacteria</taxon>
        <taxon>Pseudomonadati</taxon>
        <taxon>Bacteroidota</taxon>
        <taxon>Flavobacteriia</taxon>
        <taxon>Flavobacteriales</taxon>
        <taxon>Weeksellaceae</taxon>
        <taxon>Chryseobacterium group</taxon>
        <taxon>Chryseobacterium</taxon>
    </lineage>
</organism>
<dbReference type="Proteomes" id="UP000236413">
    <property type="component" value="Unassembled WGS sequence"/>
</dbReference>
<accession>A0A316WN68</accession>